<protein>
    <submittedName>
        <fullName evidence="1">Uncharacterized protein</fullName>
    </submittedName>
</protein>
<reference evidence="1 2" key="1">
    <citation type="submission" date="2014-11" db="EMBL/GenBank/DDBJ databases">
        <authorList>
            <person name="Zhu J."/>
            <person name="Qi W."/>
            <person name="Song R."/>
        </authorList>
    </citation>
    <scope>NUCLEOTIDE SEQUENCE [LARGE SCALE GENOMIC DNA]</scope>
</reference>
<proteinExistence type="predicted"/>
<organism evidence="1 2">
    <name type="scientific">Vitrella brassicaformis (strain CCMP3155)</name>
    <dbReference type="NCBI Taxonomy" id="1169540"/>
    <lineage>
        <taxon>Eukaryota</taxon>
        <taxon>Sar</taxon>
        <taxon>Alveolata</taxon>
        <taxon>Colpodellida</taxon>
        <taxon>Vitrellaceae</taxon>
        <taxon>Vitrella</taxon>
    </lineage>
</organism>
<keyword evidence="2" id="KW-1185">Reference proteome</keyword>
<evidence type="ECO:0000313" key="2">
    <source>
        <dbReference type="Proteomes" id="UP000041254"/>
    </source>
</evidence>
<dbReference type="EMBL" id="CDMY01000770">
    <property type="protein sequence ID" value="CEM33030.1"/>
    <property type="molecule type" value="Genomic_DNA"/>
</dbReference>
<accession>A0A0G4GR75</accession>
<dbReference type="Proteomes" id="UP000041254">
    <property type="component" value="Unassembled WGS sequence"/>
</dbReference>
<sequence>MRCEPNALLPIVDDPELGNFGQCLYNDAAEEWLRIQQEIALNDANRSDTTGDVTASGENQSILCGEPSGVNRTNITDLGTAALGSCPSDKPICARTSESRFCYCIEESVGLFGEVADVAQGDVNLVKGVVSGQPSSLCLPPELDPCFNSVNRFAVPFDCAGTLPVVERREDIGPDARQQSFKPNEPPPMQQNATFAQLVPGTYLFEDVHTDAYLPTIENVGTNVSSCMRIQGKKNDSNGLDDFFLDLSCDTAEGVSVTLQFTCPLTGLCSNRTENKLMPAVATIQGVMVVEKASNPACEGIEAQIEVTLTGSVDESESLIAQQFDYQDPQRILIIGNETQDDLVIARTVVILSPAAHTSLGVMTFPDDVPEGCDVLLNERVFSVTSGETRAGGVLAFATSGYGRDVSTSETFPKNPLEASEFAIANREAFRECSEICVEAAETYWEQQEDGLAVSNQKESGFSLGADPERQLLGEKVPTIHFPLFWPEESPDLSFGSVLTGDFFFVEEGRLNDTLENCSVTESMLDNIPIPVSVSCAVGTDPIVPFRSFELFNEETDVQLDLVLKGQLSNLQDREVLTNCRGPRLQTFPSGFGEFDAAFLAELARTDIVGEITAVALAPNGGVLGEDTCVAAQLRQSSNFSCRHDGKDLKGDHNVVASVKVVRREGDETSVICKETIAKLDNDTIAEDDVTVIWEQECEIGFECFEACPDAVLSAPPTAQPSIYRMTDIQFNSSALEDGDEPPPVDRWCLQLIADTETKTSATDKFAPTDESTYYFSCEGGLADVQVRIRYDLDSLDGRIAAINYSSNDQPQVGFANVDIKGTVRQVWPEECNGTLMFVEGTLIGGVSFDPVGNETPDPGKENTTRFAPAIADLGPGGNRTGILLPETFVTSSVPIGNMQYAVLNASDECDQSAAQRLTYRRDGFTDQGVGFFSMPELEIKDSWDSEDNETVLELNSFFRVTEEGRNISEFTSSIAGRLTEVCDIGIEGVPAVQIQCLPREPIVVDSIGLFTETDVNNINTTNLTMIEGIDLTRIGDIELSTIARVLIKDGDDVNSTLRLSVPYSLACSDNDIERINQETDGRGGFIVRTIPLTADVARIDTGDLVLRVEQDCPVLLICEDAKPTPGPMQP</sequence>
<dbReference type="PhylomeDB" id="A0A0G4GR75"/>
<dbReference type="VEuPathDB" id="CryptoDB:Vbra_18427"/>
<dbReference type="AlphaFoldDB" id="A0A0G4GR75"/>
<name>A0A0G4GR75_VITBC</name>
<dbReference type="InParanoid" id="A0A0G4GR75"/>
<gene>
    <name evidence="1" type="ORF">Vbra_18427</name>
</gene>
<evidence type="ECO:0000313" key="1">
    <source>
        <dbReference type="EMBL" id="CEM33030.1"/>
    </source>
</evidence>